<protein>
    <submittedName>
        <fullName evidence="2">Uncharacterized protein</fullName>
    </submittedName>
</protein>
<accession>A0A7S3QJ57</accession>
<dbReference type="EMBL" id="HBIO01030909">
    <property type="protein sequence ID" value="CAE0478832.1"/>
    <property type="molecule type" value="Transcribed_RNA"/>
</dbReference>
<feature type="compositionally biased region" description="Low complexity" evidence="1">
    <location>
        <begin position="238"/>
        <end position="247"/>
    </location>
</feature>
<name>A0A7S3QJ57_9STRA</name>
<evidence type="ECO:0000256" key="1">
    <source>
        <dbReference type="SAM" id="MobiDB-lite"/>
    </source>
</evidence>
<feature type="compositionally biased region" description="Polar residues" evidence="1">
    <location>
        <begin position="355"/>
        <end position="365"/>
    </location>
</feature>
<organism evidence="2">
    <name type="scientific">Chaetoceros debilis</name>
    <dbReference type="NCBI Taxonomy" id="122233"/>
    <lineage>
        <taxon>Eukaryota</taxon>
        <taxon>Sar</taxon>
        <taxon>Stramenopiles</taxon>
        <taxon>Ochrophyta</taxon>
        <taxon>Bacillariophyta</taxon>
        <taxon>Coscinodiscophyceae</taxon>
        <taxon>Chaetocerotophycidae</taxon>
        <taxon>Chaetocerotales</taxon>
        <taxon>Chaetocerotaceae</taxon>
        <taxon>Chaetoceros</taxon>
    </lineage>
</organism>
<feature type="region of interest" description="Disordered" evidence="1">
    <location>
        <begin position="36"/>
        <end position="100"/>
    </location>
</feature>
<proteinExistence type="predicted"/>
<gene>
    <name evidence="2" type="ORF">CDEB00056_LOCUS23685</name>
</gene>
<evidence type="ECO:0000313" key="2">
    <source>
        <dbReference type="EMBL" id="CAE0478832.1"/>
    </source>
</evidence>
<feature type="compositionally biased region" description="Basic and acidic residues" evidence="1">
    <location>
        <begin position="259"/>
        <end position="268"/>
    </location>
</feature>
<feature type="region of interest" description="Disordered" evidence="1">
    <location>
        <begin position="234"/>
        <end position="421"/>
    </location>
</feature>
<feature type="compositionally biased region" description="Basic and acidic residues" evidence="1">
    <location>
        <begin position="115"/>
        <end position="134"/>
    </location>
</feature>
<feature type="compositionally biased region" description="Polar residues" evidence="1">
    <location>
        <begin position="59"/>
        <end position="68"/>
    </location>
</feature>
<reference evidence="2" key="1">
    <citation type="submission" date="2021-01" db="EMBL/GenBank/DDBJ databases">
        <authorList>
            <person name="Corre E."/>
            <person name="Pelletier E."/>
            <person name="Niang G."/>
            <person name="Scheremetjew M."/>
            <person name="Finn R."/>
            <person name="Kale V."/>
            <person name="Holt S."/>
            <person name="Cochrane G."/>
            <person name="Meng A."/>
            <person name="Brown T."/>
            <person name="Cohen L."/>
        </authorList>
    </citation>
    <scope>NUCLEOTIDE SEQUENCE</scope>
    <source>
        <strain evidence="2">MM31A-1</strain>
    </source>
</reference>
<feature type="compositionally biased region" description="Polar residues" evidence="1">
    <location>
        <begin position="271"/>
        <end position="284"/>
    </location>
</feature>
<dbReference type="AlphaFoldDB" id="A0A7S3QJ57"/>
<sequence length="594" mass="67073">MVVSLSSEYSISHHRLAGMRPKSQKYIEFMRLKKEARYGRRDSSTCGSSESKNEVTLPATFSLSSESASNEERRDDFTLETSRKSSTSAESKKSTITPEQRQLYLAELQNGLKQVRTDSRDSCERKTGPPSHNDRKAYITKLKAEKLKKAHRAKSFTQEHFSVKSVHWDTNSVEYRQNEIKDKLSLQMRRIKKGFEKRDEKKITAHERKVAENIDKPTETQRTVPRRLKIIQKTVTTNNVSPKSSPRSKSRVSEASGFEEMKEPRLPKEAIQQSSREMKVQNQRPSEKLECLGSLSAEEREDAGRNRFIATGSISEDIQGRDSADNDSADYDSADNDSTNSDSADDDSTDSDSNIENPTFDNATTDIEDPTFDNASTNIEDPTFYNATTNSVSHIEETTTRSNVLSEDEDASTGSEFLDDKDITTSHNKEFLKDKDVLTKHNAINSAALDKVFATEELEFLDAFKVNCNFEALERLDIEPSKPYHLMSTTAEVTNNESLETNDPQNYLNEKNKVHNEELLSDASEQLQKDNVKNPDEHNEPGGMWKMSLMQMLSAGLFGDIDAVNQVYVPPLEAVNIEFVPGNQTYSDVTDPCL</sequence>
<feature type="region of interest" description="Disordered" evidence="1">
    <location>
        <begin position="114"/>
        <end position="134"/>
    </location>
</feature>
<feature type="compositionally biased region" description="Basic and acidic residues" evidence="1">
    <location>
        <begin position="70"/>
        <end position="83"/>
    </location>
</feature>
<feature type="compositionally biased region" description="Polar residues" evidence="1">
    <location>
        <begin position="373"/>
        <end position="393"/>
    </location>
</feature>
<feature type="compositionally biased region" description="Acidic residues" evidence="1">
    <location>
        <begin position="325"/>
        <end position="335"/>
    </location>
</feature>